<evidence type="ECO:0000259" key="3">
    <source>
        <dbReference type="PROSITE" id="PS51165"/>
    </source>
</evidence>
<keyword evidence="4" id="KW-0808">Transferase</keyword>
<dbReference type="EMBL" id="LN871599">
    <property type="protein sequence ID" value="SIO73683.1"/>
    <property type="molecule type" value="Genomic_DNA"/>
</dbReference>
<dbReference type="GO" id="GO:0003723">
    <property type="term" value="F:RNA binding"/>
    <property type="evidence" value="ECO:0007669"/>
    <property type="project" value="UniProtKB-UniRule"/>
</dbReference>
<proteinExistence type="predicted"/>
<dbReference type="InterPro" id="IPR029063">
    <property type="entry name" value="SAM-dependent_MTases_sf"/>
</dbReference>
<gene>
    <name evidence="4" type="ORF">BmR1_04g06685</name>
</gene>
<organism evidence="4 5">
    <name type="scientific">Babesia microti (strain RI)</name>
    <dbReference type="NCBI Taxonomy" id="1133968"/>
    <lineage>
        <taxon>Eukaryota</taxon>
        <taxon>Sar</taxon>
        <taxon>Alveolata</taxon>
        <taxon>Apicomplexa</taxon>
        <taxon>Aconoidasida</taxon>
        <taxon>Piroplasmida</taxon>
        <taxon>Babesiidae</taxon>
        <taxon>Babesia</taxon>
    </lineage>
</organism>
<dbReference type="OrthoDB" id="416496at2759"/>
<keyword evidence="1 4" id="KW-0489">Methyltransferase</keyword>
<dbReference type="EC" id="2.1.1.173" evidence="4"/>
<dbReference type="GO" id="GO:0052915">
    <property type="term" value="F:23S rRNA (guanine(2445)-N(2))-methyltransferase activity"/>
    <property type="evidence" value="ECO:0007669"/>
    <property type="project" value="UniProtKB-EC"/>
</dbReference>
<feature type="domain" description="THUMP" evidence="3">
    <location>
        <begin position="54"/>
        <end position="166"/>
    </location>
</feature>
<accession>A0A1N6LXU4</accession>
<evidence type="ECO:0000256" key="2">
    <source>
        <dbReference type="PROSITE-ProRule" id="PRU00529"/>
    </source>
</evidence>
<keyword evidence="2" id="KW-0694">RNA-binding</keyword>
<dbReference type="Gene3D" id="3.40.50.150">
    <property type="entry name" value="Vaccinia Virus protein VP39"/>
    <property type="match status" value="1"/>
</dbReference>
<dbReference type="Pfam" id="PF01170">
    <property type="entry name" value="UPF0020"/>
    <property type="match status" value="1"/>
</dbReference>
<dbReference type="GO" id="GO:0043527">
    <property type="term" value="C:tRNA methyltransferase complex"/>
    <property type="evidence" value="ECO:0007669"/>
    <property type="project" value="UniProtKB-ARBA"/>
</dbReference>
<dbReference type="Pfam" id="PF02926">
    <property type="entry name" value="THUMP"/>
    <property type="match status" value="1"/>
</dbReference>
<dbReference type="InterPro" id="IPR004114">
    <property type="entry name" value="THUMP_dom"/>
</dbReference>
<protein>
    <submittedName>
        <fullName evidence="4">Ribosomal RNA large subunit methyltransferase K/L</fullName>
        <ecNumber evidence="4">2.1.1.173</ecNumber>
        <ecNumber evidence="4">2.1.1.264</ecNumber>
    </submittedName>
</protein>
<name>A0A1N6LXU4_BABMR</name>
<dbReference type="PANTHER" id="PTHR47313">
    <property type="entry name" value="RIBOSOMAL RNA LARGE SUBUNIT METHYLTRANSFERASE K/L"/>
    <property type="match status" value="1"/>
</dbReference>
<dbReference type="RefSeq" id="XP_021337752.1">
    <property type="nucleotide sequence ID" value="XM_021482534.1"/>
</dbReference>
<dbReference type="Gene3D" id="3.30.2130.30">
    <property type="match status" value="1"/>
</dbReference>
<dbReference type="EC" id="2.1.1.264" evidence="4"/>
<reference evidence="4 5" key="2">
    <citation type="journal article" date="2013" name="PLoS ONE">
        <title>Whole genome mapping and re-organization of the nuclear and mitochondrial genomes of Babesia microti isolates.</title>
        <authorList>
            <person name="Cornillot E."/>
            <person name="Dassouli A."/>
            <person name="Garg A."/>
            <person name="Pachikara N."/>
            <person name="Randazzo S."/>
            <person name="Depoix D."/>
            <person name="Carcy B."/>
            <person name="Delbecq S."/>
            <person name="Frutos R."/>
            <person name="Silva J.C."/>
            <person name="Sutton R."/>
            <person name="Krause P.J."/>
            <person name="Mamoun C.B."/>
        </authorList>
    </citation>
    <scope>NUCLEOTIDE SEQUENCE [LARGE SCALE GENOMIC DNA]</scope>
    <source>
        <strain evidence="4 5">RI</strain>
    </source>
</reference>
<reference evidence="4 5" key="3">
    <citation type="journal article" date="2016" name="Sci. Rep.">
        <title>Genome-wide diversity and gene expression profiling of Babesia microti isolates identify polymorphic genes that mediate host-pathogen interactions.</title>
        <authorList>
            <person name="Silva J.C."/>
            <person name="Cornillot E."/>
            <person name="McCracken C."/>
            <person name="Usmani-Brown S."/>
            <person name="Dwivedi A."/>
            <person name="Ifeonu O.O."/>
            <person name="Crabtree J."/>
            <person name="Gotia H.T."/>
            <person name="Virji A.Z."/>
            <person name="Reynes C."/>
            <person name="Colinge J."/>
            <person name="Kumar V."/>
            <person name="Lawres L."/>
            <person name="Pazzi J.E."/>
            <person name="Pablo J.V."/>
            <person name="Hung C."/>
            <person name="Brancato J."/>
            <person name="Kumari P."/>
            <person name="Orvis J."/>
            <person name="Tretina K."/>
            <person name="Chibucos M."/>
            <person name="Ott S."/>
            <person name="Sadzewicz L."/>
            <person name="Sengamalay N."/>
            <person name="Shetty A.C."/>
            <person name="Su Q."/>
            <person name="Tallon L."/>
            <person name="Fraser C.M."/>
            <person name="Frutos R."/>
            <person name="Molina D.M."/>
            <person name="Krause P.J."/>
            <person name="Ben Mamoun C."/>
        </authorList>
    </citation>
    <scope>NUCLEOTIDE SEQUENCE [LARGE SCALE GENOMIC DNA]</scope>
    <source>
        <strain evidence="4 5">RI</strain>
    </source>
</reference>
<reference evidence="4 5" key="1">
    <citation type="journal article" date="2012" name="Nucleic Acids Res.">
        <title>Sequencing of the smallest Apicomplexan genome from the human pathogen Babesia microti.</title>
        <authorList>
            <person name="Cornillot E."/>
            <person name="Hadj-Kaddour K."/>
            <person name="Dassouli A."/>
            <person name="Noel B."/>
            <person name="Ranwez V."/>
            <person name="Vacherie B."/>
            <person name="Augagneur Y."/>
            <person name="Bres V."/>
            <person name="Duclos A."/>
            <person name="Randazzo S."/>
            <person name="Carcy B."/>
            <person name="Debierre-Grockiego F."/>
            <person name="Delbecq S."/>
            <person name="Moubri-Menage K."/>
            <person name="Shams-Eldin H."/>
            <person name="Usmani-Brown S."/>
            <person name="Bringaud F."/>
            <person name="Wincker P."/>
            <person name="Vivares C.P."/>
            <person name="Schwarz R.T."/>
            <person name="Schetters T.P."/>
            <person name="Krause P.J."/>
            <person name="Gorenflot A."/>
            <person name="Berry V."/>
            <person name="Barbe V."/>
            <person name="Ben Mamoun C."/>
        </authorList>
    </citation>
    <scope>NUCLEOTIDE SEQUENCE [LARGE SCALE GENOMIC DNA]</scope>
    <source>
        <strain evidence="4 5">RI</strain>
    </source>
</reference>
<evidence type="ECO:0000313" key="4">
    <source>
        <dbReference type="EMBL" id="SIO73683.1"/>
    </source>
</evidence>
<dbReference type="GO" id="GO:0070043">
    <property type="term" value="F:rRNA (guanine-N7-)-methyltransferase activity"/>
    <property type="evidence" value="ECO:0007669"/>
    <property type="project" value="TreeGrafter"/>
</dbReference>
<sequence>MTTCSGDKLYKLYVKCVFGIEKYLHNELLSFGFPQNDMTISHSSVSISNVSLKHAYFLSYFSRFAKQIYLQLATFTSHNSIDLLNSCRNVEWSNYLNPYVSFMVKSDISRGLDSFKSNNYTSLVVKDAIMDYFAHKYKLNVDLKNPDLTFLLTINSAKESSLYVDLVGTKLNNRIYRHQSFIQDIDSTLANSLLDDSGYIDNSIISLEDYLNYFNHYPDINNTKQLYDRLSEKFITNYRKNSMIDTSCSIGTITIEYAMINSGISPGSFIRHFSSEIFNHNDLNALKTLICYSNMIRQIKKLKQQDFSVFGCEKSWEKINIAVHSANNAGVLRHIKFYQGSPLDTFQYIKDDITNPTFICTLPLTGELRKEIRNGKPTHLKKYHHNMLNKLLNYIKLTYKNPKLLLLIPNCFKKKVIEEVINQKLEGGRTMYFSGIQWACYNYNCNIK</sequence>
<dbReference type="CDD" id="cd11715">
    <property type="entry name" value="THUMP_AdoMetMT"/>
    <property type="match status" value="1"/>
</dbReference>
<dbReference type="PROSITE" id="PS51165">
    <property type="entry name" value="THUMP"/>
    <property type="match status" value="1"/>
</dbReference>
<dbReference type="PANTHER" id="PTHR47313:SF1">
    <property type="entry name" value="RIBOSOMAL RNA LARGE SUBUNIT METHYLTRANSFERASE K_L"/>
    <property type="match status" value="1"/>
</dbReference>
<dbReference type="GeneID" id="24425982"/>
<dbReference type="InterPro" id="IPR000241">
    <property type="entry name" value="RlmKL-like_Mtase"/>
</dbReference>
<dbReference type="VEuPathDB" id="PiroplasmaDB:BmR1_04g06685"/>
<dbReference type="Proteomes" id="UP000002899">
    <property type="component" value="Chromosome IV"/>
</dbReference>
<dbReference type="KEGG" id="bmic:BmR1_04g06685"/>
<keyword evidence="5" id="KW-1185">Reference proteome</keyword>
<dbReference type="AlphaFoldDB" id="A0A1N6LXU4"/>
<evidence type="ECO:0000313" key="5">
    <source>
        <dbReference type="Proteomes" id="UP000002899"/>
    </source>
</evidence>
<evidence type="ECO:0000256" key="1">
    <source>
        <dbReference type="ARBA" id="ARBA00022603"/>
    </source>
</evidence>